<dbReference type="EMBL" id="JAUFPT010000093">
    <property type="protein sequence ID" value="MDN3574102.1"/>
    <property type="molecule type" value="Genomic_DNA"/>
</dbReference>
<protein>
    <submittedName>
        <fullName evidence="2">Discoidin domain-containing protein</fullName>
    </submittedName>
</protein>
<sequence>MVGEQVSHRDLVELAPNGAWTIVDQVGASPSDASGSDAWRQIDLGLRFPIHSVQFETTRDAVSADTLEARLAFSDDGETWSSPEVVSQAPSAASTSLIAVAPGEASWARYIRVFATAADPHDARAARVWTERAAFDLIVWRKLMNADFDLVSEHPGVDVYRGYRLLGHPEQRGLSIVGIDLYENGAFGNFIIQCLLAIGICKALKLKYIKLSIMDRSEVLNYNEPREIGGITFIPASHPLPTDGYFLSGMFFDVKIQKLAGELEQKQSRHIITNYIRPLFNRLPTSFPEKPDDQLLIHIRSGDIFSTWVAPHYPQPPLAFYKLVIQRLLTEKRISSIKMVFENRLNPVISELEAYIVETGIPLTTQSGALADDVAALVNGRYLVFGLGTFGPGVCHLSEHVEEVFFFASGWPQHFRGIPTIGKIVEVLDTTGEYTKVGEWDNSRERRQLMIDYPIEKLAFDDQVG</sequence>
<feature type="domain" description="F5/8 type C" evidence="1">
    <location>
        <begin position="1"/>
        <end position="133"/>
    </location>
</feature>
<keyword evidence="3" id="KW-1185">Reference proteome</keyword>
<dbReference type="Pfam" id="PF00754">
    <property type="entry name" value="F5_F8_type_C"/>
    <property type="match status" value="1"/>
</dbReference>
<dbReference type="Proteomes" id="UP001244297">
    <property type="component" value="Unassembled WGS sequence"/>
</dbReference>
<dbReference type="SUPFAM" id="SSF49785">
    <property type="entry name" value="Galactose-binding domain-like"/>
    <property type="match status" value="1"/>
</dbReference>
<accession>A0ABT8AVV9</accession>
<evidence type="ECO:0000313" key="3">
    <source>
        <dbReference type="Proteomes" id="UP001244297"/>
    </source>
</evidence>
<dbReference type="PROSITE" id="PS50022">
    <property type="entry name" value="FA58C_3"/>
    <property type="match status" value="1"/>
</dbReference>
<evidence type="ECO:0000259" key="1">
    <source>
        <dbReference type="PROSITE" id="PS50022"/>
    </source>
</evidence>
<dbReference type="RefSeq" id="WP_238290182.1">
    <property type="nucleotide sequence ID" value="NZ_BPQS01000021.1"/>
</dbReference>
<name>A0ABT8AVV9_9HYPH</name>
<evidence type="ECO:0000313" key="2">
    <source>
        <dbReference type="EMBL" id="MDN3574102.1"/>
    </source>
</evidence>
<comment type="caution">
    <text evidence="2">The sequence shown here is derived from an EMBL/GenBank/DDBJ whole genome shotgun (WGS) entry which is preliminary data.</text>
</comment>
<gene>
    <name evidence="2" type="ORF">QWZ18_26300</name>
</gene>
<proteinExistence type="predicted"/>
<reference evidence="3" key="1">
    <citation type="journal article" date="2019" name="Int. J. Syst. Evol. Microbiol.">
        <title>The Global Catalogue of Microorganisms (GCM) 10K type strain sequencing project: providing services to taxonomists for standard genome sequencing and annotation.</title>
        <authorList>
            <consortium name="The Broad Institute Genomics Platform"/>
            <consortium name="The Broad Institute Genome Sequencing Center for Infectious Disease"/>
            <person name="Wu L."/>
            <person name="Ma J."/>
        </authorList>
    </citation>
    <scope>NUCLEOTIDE SEQUENCE [LARGE SCALE GENOMIC DNA]</scope>
    <source>
        <strain evidence="3">CECT 7806</strain>
    </source>
</reference>
<dbReference type="Gene3D" id="2.60.120.260">
    <property type="entry name" value="Galactose-binding domain-like"/>
    <property type="match status" value="1"/>
</dbReference>
<dbReference type="InterPro" id="IPR000421">
    <property type="entry name" value="FA58C"/>
</dbReference>
<dbReference type="InterPro" id="IPR008979">
    <property type="entry name" value="Galactose-bd-like_sf"/>
</dbReference>
<organism evidence="2 3">
    <name type="scientific">Methylobacterium longum</name>
    <dbReference type="NCBI Taxonomy" id="767694"/>
    <lineage>
        <taxon>Bacteria</taxon>
        <taxon>Pseudomonadati</taxon>
        <taxon>Pseudomonadota</taxon>
        <taxon>Alphaproteobacteria</taxon>
        <taxon>Hyphomicrobiales</taxon>
        <taxon>Methylobacteriaceae</taxon>
        <taxon>Methylobacterium</taxon>
    </lineage>
</organism>